<feature type="domain" description="DNA2/NAM7 helicase helicase" evidence="2">
    <location>
        <begin position="230"/>
        <end position="341"/>
    </location>
</feature>
<evidence type="ECO:0000313" key="4">
    <source>
        <dbReference type="EMBL" id="KAF5671892.1"/>
    </source>
</evidence>
<accession>A0A8H5TLZ5</accession>
<proteinExistence type="predicted"/>
<sequence>MGQLILEPLKSILSVITLGSSSLHDIVNLLELAALTIRSTDLALDLFLDCLQPNAPPFIVTDPKITSHLLRNMIAIALDHIEEADDVAKRLQGLYELKLSPKDKKWNVIEIDFRIDATRTPKKGSHVRLTTASLPSNVLVGTNYSIDALVAMSETGRARFECLHPLPPYFKDCSWILEDCGPFVTSKSMIDAVKDLCIYQDCCGVANIIFGLESPNIPRPEHSFNRVERLNDSQNKAIKLALNSSLLCLWGPPGTGKTETIVEMVCALQTANPKARVLVTAPTQNAVDKVMRRYIQRLEKQPLARKTQPDLVRVSTQVADDLRKYTCDAMAGHEIHTDYKAMKKAVEMVKQSDTIFTTCIGAGIGLIRLEVFDIVIVDEASQQTEPSSIVPLVKGCSQAILVGDHVQLRPTVNQTALALDFDVSLFGRLYTEAKNSKGIDGLRKLMLDTQYRMHPRLCDFSSGQFYEGKLKSGITSSARPPIKSDFPFPPARVTFQKGGSGMGMQDYERAIFINCDAKEIPGQKSKENRGQGELCLHICKLLTSGPETDSPPHSIVVLTPYTRQAEVLKRMLSSIPSKIEVSSIDGFQGREADTIVFVTVRCNESRETRFLKDMRRMNVALTRARSALIIVGNRVTLTEGMANEESAVMWRKLLGSLTEVKLEAPVKGSVKKG</sequence>
<reference evidence="4 5" key="1">
    <citation type="submission" date="2020-05" db="EMBL/GenBank/DDBJ databases">
        <title>Identification and distribution of gene clusters putatively required for synthesis of sphingolipid metabolism inhibitors in phylogenetically diverse species of the filamentous fungus Fusarium.</title>
        <authorList>
            <person name="Kim H.-S."/>
            <person name="Busman M."/>
            <person name="Brown D.W."/>
            <person name="Divon H."/>
            <person name="Uhlig S."/>
            <person name="Proctor R.H."/>
        </authorList>
    </citation>
    <scope>NUCLEOTIDE SEQUENCE [LARGE SCALE GENOMIC DNA]</scope>
    <source>
        <strain evidence="4 5">NRRL 25311</strain>
    </source>
</reference>
<feature type="domain" description="DNA2/NAM7 helicase-like C-terminal" evidence="3">
    <location>
        <begin position="422"/>
        <end position="634"/>
    </location>
</feature>
<keyword evidence="1" id="KW-0347">Helicase</keyword>
<dbReference type="InterPro" id="IPR027417">
    <property type="entry name" value="P-loop_NTPase"/>
</dbReference>
<dbReference type="GO" id="GO:0004386">
    <property type="term" value="F:helicase activity"/>
    <property type="evidence" value="ECO:0007669"/>
    <property type="project" value="InterPro"/>
</dbReference>
<dbReference type="AlphaFoldDB" id="A0A8H5TLZ5"/>
<evidence type="ECO:0000256" key="1">
    <source>
        <dbReference type="ARBA" id="ARBA00022806"/>
    </source>
</evidence>
<keyword evidence="1" id="KW-0067">ATP-binding</keyword>
<dbReference type="CDD" id="cd18808">
    <property type="entry name" value="SF1_C_Upf1"/>
    <property type="match status" value="1"/>
</dbReference>
<dbReference type="PANTHER" id="PTHR10887">
    <property type="entry name" value="DNA2/NAM7 HELICASE FAMILY"/>
    <property type="match status" value="1"/>
</dbReference>
<keyword evidence="1" id="KW-0547">Nucleotide-binding</keyword>
<dbReference type="Pfam" id="PF13086">
    <property type="entry name" value="AAA_11"/>
    <property type="match status" value="1"/>
</dbReference>
<protein>
    <submittedName>
        <fullName evidence="4">Nonsense-mediated mRNA decay protein</fullName>
    </submittedName>
</protein>
<organism evidence="4 5">
    <name type="scientific">Fusarium denticulatum</name>
    <dbReference type="NCBI Taxonomy" id="48507"/>
    <lineage>
        <taxon>Eukaryota</taxon>
        <taxon>Fungi</taxon>
        <taxon>Dikarya</taxon>
        <taxon>Ascomycota</taxon>
        <taxon>Pezizomycotina</taxon>
        <taxon>Sordariomycetes</taxon>
        <taxon>Hypocreomycetidae</taxon>
        <taxon>Hypocreales</taxon>
        <taxon>Nectriaceae</taxon>
        <taxon>Fusarium</taxon>
        <taxon>Fusarium fujikuroi species complex</taxon>
    </lineage>
</organism>
<dbReference type="Gene3D" id="3.40.50.300">
    <property type="entry name" value="P-loop containing nucleotide triphosphate hydrolases"/>
    <property type="match status" value="2"/>
</dbReference>
<dbReference type="InterPro" id="IPR041679">
    <property type="entry name" value="DNA2/NAM7-like_C"/>
</dbReference>
<evidence type="ECO:0000259" key="3">
    <source>
        <dbReference type="Pfam" id="PF13087"/>
    </source>
</evidence>
<dbReference type="InterPro" id="IPR045055">
    <property type="entry name" value="DNA2/NAM7-like"/>
</dbReference>
<keyword evidence="1" id="KW-0378">Hydrolase</keyword>
<keyword evidence="5" id="KW-1185">Reference proteome</keyword>
<dbReference type="PANTHER" id="PTHR10887:SF495">
    <property type="entry name" value="HELICASE SENATAXIN ISOFORM X1-RELATED"/>
    <property type="match status" value="1"/>
</dbReference>
<comment type="caution">
    <text evidence="4">The sequence shown here is derived from an EMBL/GenBank/DDBJ whole genome shotgun (WGS) entry which is preliminary data.</text>
</comment>
<name>A0A8H5TLZ5_9HYPO</name>
<gene>
    <name evidence="4" type="ORF">FDENT_10738</name>
</gene>
<evidence type="ECO:0000259" key="2">
    <source>
        <dbReference type="Pfam" id="PF13086"/>
    </source>
</evidence>
<dbReference type="EMBL" id="JAAOAK010000343">
    <property type="protein sequence ID" value="KAF5671892.1"/>
    <property type="molecule type" value="Genomic_DNA"/>
</dbReference>
<dbReference type="Proteomes" id="UP000562682">
    <property type="component" value="Unassembled WGS sequence"/>
</dbReference>
<dbReference type="InterPro" id="IPR047187">
    <property type="entry name" value="SF1_C_Upf1"/>
</dbReference>
<dbReference type="InterPro" id="IPR041677">
    <property type="entry name" value="DNA2/NAM7_AAA_11"/>
</dbReference>
<evidence type="ECO:0000313" key="5">
    <source>
        <dbReference type="Proteomes" id="UP000562682"/>
    </source>
</evidence>
<dbReference type="SUPFAM" id="SSF52540">
    <property type="entry name" value="P-loop containing nucleoside triphosphate hydrolases"/>
    <property type="match status" value="1"/>
</dbReference>
<dbReference type="Pfam" id="PF13087">
    <property type="entry name" value="AAA_12"/>
    <property type="match status" value="1"/>
</dbReference>